<dbReference type="EC" id="1.3.8.3" evidence="11"/>
<dbReference type="Gene3D" id="1.10.540.10">
    <property type="entry name" value="Acyl-CoA dehydrogenase/oxidase, N-terminal domain"/>
    <property type="match status" value="1"/>
</dbReference>
<dbReference type="EMBL" id="JTJZ01000014">
    <property type="protein sequence ID" value="KHS53681.1"/>
    <property type="molecule type" value="Genomic_DNA"/>
</dbReference>
<comment type="caution">
    <text evidence="11">The sequence shown here is derived from an EMBL/GenBank/DDBJ whole genome shotgun (WGS) entry which is preliminary data.</text>
</comment>
<dbReference type="GO" id="GO:0003995">
    <property type="term" value="F:acyl-CoA dehydrogenase activity"/>
    <property type="evidence" value="ECO:0007669"/>
    <property type="project" value="TreeGrafter"/>
</dbReference>
<sequence>MLEISERGREYQERLNAFMDEFVYPAEPVYAEQMAAAASPHTQPQILEDLKAEAKKQGLWNLFHPHPEWGPGLTNLEYAPLAEITGRSLEIAPEAINCNAPDTGNMEVFTVFGTDEHKEKYLKPLLEGEIASAFAMTEPAVASSDATNVEMSMERTDEGFVLNGRKWFASNAMHPNCRVLIVMGKTDPTAEVHRQQSMLVVPIDAPGVTVVRNLPVYGYADREGHAEIIFENVLVPFKDILKGEGEGFAISQARLGPGRIHHCMRAIGAAERALELMVRRADSRVTFGEKLSNRANIQDWIAESRIEIDQARLLTLHAADMMDKYGNKVAKNEIAEIKVVAPTMALKVIDRAVQIHGGGGVTEDFPLARMWAHMRTLRLADGPDEVHKRSIARNEIKKYRG</sequence>
<comment type="subunit">
    <text evidence="3">Homodimer.</text>
</comment>
<dbReference type="SUPFAM" id="SSF56645">
    <property type="entry name" value="Acyl-CoA dehydrogenase NM domain-like"/>
    <property type="match status" value="1"/>
</dbReference>
<protein>
    <submittedName>
        <fullName evidence="11">(R)-benzylsuccinyl-CoA dehydrogenase</fullName>
        <ecNumber evidence="11">1.3.8.3</ecNumber>
    </submittedName>
</protein>
<dbReference type="AlphaFoldDB" id="A0A0B9A4P5"/>
<dbReference type="PATRIC" id="fig|1703.6.peg.640"/>
<feature type="domain" description="Acyl-CoA dehydrogenase/oxidase C-terminal" evidence="8">
    <location>
        <begin position="245"/>
        <end position="394"/>
    </location>
</feature>
<comment type="cofactor">
    <cofactor evidence="1 7">
        <name>FAD</name>
        <dbReference type="ChEBI" id="CHEBI:57692"/>
    </cofactor>
</comment>
<dbReference type="InterPro" id="IPR006091">
    <property type="entry name" value="Acyl-CoA_Oxase/DH_mid-dom"/>
</dbReference>
<evidence type="ECO:0000259" key="8">
    <source>
        <dbReference type="Pfam" id="PF00441"/>
    </source>
</evidence>
<dbReference type="InterPro" id="IPR037069">
    <property type="entry name" value="AcylCoA_DH/ox_N_sf"/>
</dbReference>
<dbReference type="Gene3D" id="2.40.110.10">
    <property type="entry name" value="Butyryl-CoA Dehydrogenase, subunit A, domain 2"/>
    <property type="match status" value="1"/>
</dbReference>
<evidence type="ECO:0000259" key="9">
    <source>
        <dbReference type="Pfam" id="PF02770"/>
    </source>
</evidence>
<accession>A0A0B9A4P5</accession>
<keyword evidence="12" id="KW-1185">Reference proteome</keyword>
<dbReference type="Pfam" id="PF00441">
    <property type="entry name" value="Acyl-CoA_dh_1"/>
    <property type="match status" value="1"/>
</dbReference>
<evidence type="ECO:0000256" key="4">
    <source>
        <dbReference type="ARBA" id="ARBA00022630"/>
    </source>
</evidence>
<organism evidence="11 12">
    <name type="scientific">Brevibacterium linens</name>
    <dbReference type="NCBI Taxonomy" id="1703"/>
    <lineage>
        <taxon>Bacteria</taxon>
        <taxon>Bacillati</taxon>
        <taxon>Actinomycetota</taxon>
        <taxon>Actinomycetes</taxon>
        <taxon>Micrococcales</taxon>
        <taxon>Brevibacteriaceae</taxon>
        <taxon>Brevibacterium</taxon>
    </lineage>
</organism>
<dbReference type="InterPro" id="IPR009075">
    <property type="entry name" value="AcylCo_DH/oxidase_C"/>
</dbReference>
<evidence type="ECO:0000256" key="1">
    <source>
        <dbReference type="ARBA" id="ARBA00001974"/>
    </source>
</evidence>
<evidence type="ECO:0000256" key="2">
    <source>
        <dbReference type="ARBA" id="ARBA00009347"/>
    </source>
</evidence>
<keyword evidence="4 7" id="KW-0285">Flavoprotein</keyword>
<dbReference type="SUPFAM" id="SSF47203">
    <property type="entry name" value="Acyl-CoA dehydrogenase C-terminal domain-like"/>
    <property type="match status" value="1"/>
</dbReference>
<dbReference type="STRING" id="1703.BLSMQ_1364"/>
<dbReference type="GO" id="GO:0033539">
    <property type="term" value="P:fatty acid beta-oxidation using acyl-CoA dehydrogenase"/>
    <property type="evidence" value="ECO:0007669"/>
    <property type="project" value="TreeGrafter"/>
</dbReference>
<dbReference type="Proteomes" id="UP000031488">
    <property type="component" value="Unassembled WGS sequence"/>
</dbReference>
<evidence type="ECO:0000313" key="12">
    <source>
        <dbReference type="Proteomes" id="UP000031488"/>
    </source>
</evidence>
<dbReference type="InterPro" id="IPR009100">
    <property type="entry name" value="AcylCoA_DH/oxidase_NM_dom_sf"/>
</dbReference>
<dbReference type="FunFam" id="2.40.110.10:FF:000002">
    <property type="entry name" value="Acyl-CoA dehydrogenase fadE12"/>
    <property type="match status" value="1"/>
</dbReference>
<name>A0A0B9A4P5_BRELN</name>
<gene>
    <name evidence="11" type="ORF">AE0388_0756</name>
</gene>
<reference evidence="11 12" key="1">
    <citation type="submission" date="2014-11" db="EMBL/GenBank/DDBJ databases">
        <title>Draft Genome Sequence of Brevibacterium linens AE038-8.</title>
        <authorList>
            <person name="Maizel D."/>
            <person name="Utturkar S.M."/>
            <person name="Brown S.D."/>
            <person name="Ferrero M."/>
            <person name="Rosen B.P."/>
        </authorList>
    </citation>
    <scope>NUCLEOTIDE SEQUENCE [LARGE SCALE GENOMIC DNA]</scope>
    <source>
        <strain evidence="11 12">AE038-8</strain>
    </source>
</reference>
<evidence type="ECO:0000256" key="5">
    <source>
        <dbReference type="ARBA" id="ARBA00022827"/>
    </source>
</evidence>
<evidence type="ECO:0000313" key="11">
    <source>
        <dbReference type="EMBL" id="KHS53681.1"/>
    </source>
</evidence>
<evidence type="ECO:0000256" key="6">
    <source>
        <dbReference type="ARBA" id="ARBA00023002"/>
    </source>
</evidence>
<proteinExistence type="inferred from homology"/>
<comment type="similarity">
    <text evidence="2 7">Belongs to the acyl-CoA dehydrogenase family.</text>
</comment>
<dbReference type="GO" id="GO:0050660">
    <property type="term" value="F:flavin adenine dinucleotide binding"/>
    <property type="evidence" value="ECO:0007669"/>
    <property type="project" value="InterPro"/>
</dbReference>
<evidence type="ECO:0000259" key="10">
    <source>
        <dbReference type="Pfam" id="PF02771"/>
    </source>
</evidence>
<dbReference type="InterPro" id="IPR050741">
    <property type="entry name" value="Acyl-CoA_dehydrogenase"/>
</dbReference>
<feature type="domain" description="Acyl-CoA dehydrogenase/oxidase N-terminal" evidence="10">
    <location>
        <begin position="9"/>
        <end position="129"/>
    </location>
</feature>
<dbReference type="Pfam" id="PF02770">
    <property type="entry name" value="Acyl-CoA_dh_M"/>
    <property type="match status" value="1"/>
</dbReference>
<dbReference type="InterPro" id="IPR036250">
    <property type="entry name" value="AcylCo_DH-like_C"/>
</dbReference>
<dbReference type="GO" id="GO:0033734">
    <property type="term" value="F:(R)-benzylsuccinyl-CoA dehydrogenase activity"/>
    <property type="evidence" value="ECO:0007669"/>
    <property type="project" value="UniProtKB-EC"/>
</dbReference>
<dbReference type="InterPro" id="IPR046373">
    <property type="entry name" value="Acyl-CoA_Oxase/DH_mid-dom_sf"/>
</dbReference>
<dbReference type="RefSeq" id="WP_039207217.1">
    <property type="nucleotide sequence ID" value="NZ_JTJZ01000014.1"/>
</dbReference>
<dbReference type="Pfam" id="PF02771">
    <property type="entry name" value="Acyl-CoA_dh_N"/>
    <property type="match status" value="1"/>
</dbReference>
<evidence type="ECO:0000256" key="7">
    <source>
        <dbReference type="RuleBase" id="RU362125"/>
    </source>
</evidence>
<feature type="domain" description="Acyl-CoA oxidase/dehydrogenase middle" evidence="9">
    <location>
        <begin position="133"/>
        <end position="233"/>
    </location>
</feature>
<dbReference type="PANTHER" id="PTHR48083">
    <property type="entry name" value="MEDIUM-CHAIN SPECIFIC ACYL-COA DEHYDROGENASE, MITOCHONDRIAL-RELATED"/>
    <property type="match status" value="1"/>
</dbReference>
<dbReference type="Gene3D" id="1.20.140.10">
    <property type="entry name" value="Butyryl-CoA Dehydrogenase, subunit A, domain 3"/>
    <property type="match status" value="1"/>
</dbReference>
<keyword evidence="6 7" id="KW-0560">Oxidoreductase</keyword>
<dbReference type="PANTHER" id="PTHR48083:SF13">
    <property type="entry name" value="ACYL-COA DEHYDROGENASE FAMILY MEMBER 11"/>
    <property type="match status" value="1"/>
</dbReference>
<evidence type="ECO:0000256" key="3">
    <source>
        <dbReference type="ARBA" id="ARBA00011738"/>
    </source>
</evidence>
<dbReference type="GO" id="GO:0005737">
    <property type="term" value="C:cytoplasm"/>
    <property type="evidence" value="ECO:0007669"/>
    <property type="project" value="TreeGrafter"/>
</dbReference>
<keyword evidence="5 7" id="KW-0274">FAD</keyword>
<dbReference type="InterPro" id="IPR013786">
    <property type="entry name" value="AcylCoA_DH/ox_N"/>
</dbReference>